<evidence type="ECO:0000256" key="6">
    <source>
        <dbReference type="HAMAP-Rule" id="MF_01877"/>
    </source>
</evidence>
<dbReference type="CDD" id="cd11648">
    <property type="entry name" value="RsmI"/>
    <property type="match status" value="1"/>
</dbReference>
<dbReference type="InterPro" id="IPR035996">
    <property type="entry name" value="4pyrrol_Methylase_sf"/>
</dbReference>
<dbReference type="Proteomes" id="UP001595989">
    <property type="component" value="Unassembled WGS sequence"/>
</dbReference>
<dbReference type="Pfam" id="PF00590">
    <property type="entry name" value="TP_methylase"/>
    <property type="match status" value="1"/>
</dbReference>
<comment type="subcellular location">
    <subcellularLocation>
        <location evidence="6">Cytoplasm</location>
    </subcellularLocation>
</comment>
<gene>
    <name evidence="6 8" type="primary">rsmI</name>
    <name evidence="8" type="ORF">ACFO3D_09995</name>
</gene>
<reference evidence="9" key="1">
    <citation type="journal article" date="2019" name="Int. J. Syst. Evol. Microbiol.">
        <title>The Global Catalogue of Microorganisms (GCM) 10K type strain sequencing project: providing services to taxonomists for standard genome sequencing and annotation.</title>
        <authorList>
            <consortium name="The Broad Institute Genomics Platform"/>
            <consortium name="The Broad Institute Genome Sequencing Center for Infectious Disease"/>
            <person name="Wu L."/>
            <person name="Ma J."/>
        </authorList>
    </citation>
    <scope>NUCLEOTIDE SEQUENCE [LARGE SCALE GENOMIC DNA]</scope>
    <source>
        <strain evidence="9">CGMCC 4.7426</strain>
    </source>
</reference>
<keyword evidence="4 6" id="KW-0808">Transferase</keyword>
<evidence type="ECO:0000256" key="2">
    <source>
        <dbReference type="ARBA" id="ARBA00022552"/>
    </source>
</evidence>
<evidence type="ECO:0000259" key="7">
    <source>
        <dbReference type="Pfam" id="PF00590"/>
    </source>
</evidence>
<evidence type="ECO:0000256" key="4">
    <source>
        <dbReference type="ARBA" id="ARBA00022679"/>
    </source>
</evidence>
<comment type="function">
    <text evidence="6">Catalyzes the 2'-O-methylation of the ribose of cytidine 1402 (C1402) in 16S rRNA.</text>
</comment>
<dbReference type="HAMAP" id="MF_01877">
    <property type="entry name" value="16SrRNA_methyltr_I"/>
    <property type="match status" value="1"/>
</dbReference>
<evidence type="ECO:0000313" key="8">
    <source>
        <dbReference type="EMBL" id="MFC4558539.1"/>
    </source>
</evidence>
<comment type="similarity">
    <text evidence="6">Belongs to the methyltransferase superfamily. RsmI family.</text>
</comment>
<dbReference type="InterPro" id="IPR018063">
    <property type="entry name" value="SAM_MeTrfase_RsmI_CS"/>
</dbReference>
<name>A0ABV9DI71_9BACI</name>
<dbReference type="InterPro" id="IPR014777">
    <property type="entry name" value="4pyrrole_Mease_sub1"/>
</dbReference>
<dbReference type="Gene3D" id="3.30.950.10">
    <property type="entry name" value="Methyltransferase, Cobalt-precorrin-4 Transmethylase, Domain 2"/>
    <property type="match status" value="1"/>
</dbReference>
<sequence length="290" mass="32927">MKVQKSFNQSDSGTLYVVPTPIGNLEDITFRALKTLKEVSVIAAEDTRNTRKLLTHFEISTPLVSYHEHNKEGREKQLLGRLENGDSIAVVSDAGMPAISDPGYELVQAAVKHDFPVVVLPGANAALCALVGSGLPATEFLFYGFLPRKKKDRLEELERLKGQQATLLFYESPYRLKEMLKSLQESFGDRQATVARELTKRFEEYVRGTIQELIVWADQQELKGEFCVIVEGNDQPHSVEDELWWSNISIIEHVDHYISEGYSSKGAIKQVAMDRKIPKREVYQKYHIEQ</sequence>
<organism evidence="8 9">
    <name type="scientific">Virgibacillus kekensis</name>
    <dbReference type="NCBI Taxonomy" id="202261"/>
    <lineage>
        <taxon>Bacteria</taxon>
        <taxon>Bacillati</taxon>
        <taxon>Bacillota</taxon>
        <taxon>Bacilli</taxon>
        <taxon>Bacillales</taxon>
        <taxon>Bacillaceae</taxon>
        <taxon>Virgibacillus</taxon>
    </lineage>
</organism>
<dbReference type="InterPro" id="IPR014776">
    <property type="entry name" value="4pyrrole_Mease_sub2"/>
</dbReference>
<dbReference type="EMBL" id="JBHSFU010000004">
    <property type="protein sequence ID" value="MFC4558539.1"/>
    <property type="molecule type" value="Genomic_DNA"/>
</dbReference>
<keyword evidence="9" id="KW-1185">Reference proteome</keyword>
<keyword evidence="1 6" id="KW-0963">Cytoplasm</keyword>
<dbReference type="GO" id="GO:0032259">
    <property type="term" value="P:methylation"/>
    <property type="evidence" value="ECO:0007669"/>
    <property type="project" value="UniProtKB-KW"/>
</dbReference>
<proteinExistence type="inferred from homology"/>
<comment type="caution">
    <text evidence="8">The sequence shown here is derived from an EMBL/GenBank/DDBJ whole genome shotgun (WGS) entry which is preliminary data.</text>
</comment>
<protein>
    <recommendedName>
        <fullName evidence="6">Ribosomal RNA small subunit methyltransferase I</fullName>
        <ecNumber evidence="6">2.1.1.198</ecNumber>
    </recommendedName>
    <alternativeName>
        <fullName evidence="6">16S rRNA 2'-O-ribose C1402 methyltransferase</fullName>
    </alternativeName>
    <alternativeName>
        <fullName evidence="6">rRNA (cytidine-2'-O-)-methyltransferase RsmI</fullName>
    </alternativeName>
</protein>
<dbReference type="GO" id="GO:0008168">
    <property type="term" value="F:methyltransferase activity"/>
    <property type="evidence" value="ECO:0007669"/>
    <property type="project" value="UniProtKB-KW"/>
</dbReference>
<evidence type="ECO:0000256" key="3">
    <source>
        <dbReference type="ARBA" id="ARBA00022603"/>
    </source>
</evidence>
<dbReference type="PANTHER" id="PTHR46111">
    <property type="entry name" value="RIBOSOMAL RNA SMALL SUBUNIT METHYLTRANSFERASE I"/>
    <property type="match status" value="1"/>
</dbReference>
<dbReference type="NCBIfam" id="TIGR00096">
    <property type="entry name" value="16S rRNA (cytidine(1402)-2'-O)-methyltransferase"/>
    <property type="match status" value="1"/>
</dbReference>
<dbReference type="RefSeq" id="WP_390295361.1">
    <property type="nucleotide sequence ID" value="NZ_JBHSFU010000004.1"/>
</dbReference>
<evidence type="ECO:0000313" key="9">
    <source>
        <dbReference type="Proteomes" id="UP001595989"/>
    </source>
</evidence>
<evidence type="ECO:0000256" key="1">
    <source>
        <dbReference type="ARBA" id="ARBA00022490"/>
    </source>
</evidence>
<keyword evidence="5 6" id="KW-0949">S-adenosyl-L-methionine</keyword>
<keyword evidence="2 6" id="KW-0698">rRNA processing</keyword>
<dbReference type="PROSITE" id="PS01296">
    <property type="entry name" value="RSMI"/>
    <property type="match status" value="1"/>
</dbReference>
<evidence type="ECO:0000256" key="5">
    <source>
        <dbReference type="ARBA" id="ARBA00022691"/>
    </source>
</evidence>
<dbReference type="InterPro" id="IPR000878">
    <property type="entry name" value="4pyrrol_Mease"/>
</dbReference>
<accession>A0ABV9DI71</accession>
<dbReference type="PANTHER" id="PTHR46111:SF1">
    <property type="entry name" value="RIBOSOMAL RNA SMALL SUBUNIT METHYLTRANSFERASE I"/>
    <property type="match status" value="1"/>
</dbReference>
<feature type="domain" description="Tetrapyrrole methylase" evidence="7">
    <location>
        <begin position="14"/>
        <end position="213"/>
    </location>
</feature>
<dbReference type="Gene3D" id="3.40.1010.10">
    <property type="entry name" value="Cobalt-precorrin-4 Transmethylase, Domain 1"/>
    <property type="match status" value="1"/>
</dbReference>
<dbReference type="EC" id="2.1.1.198" evidence="6"/>
<keyword evidence="3 6" id="KW-0489">Methyltransferase</keyword>
<comment type="catalytic activity">
    <reaction evidence="6">
        <text>cytidine(1402) in 16S rRNA + S-adenosyl-L-methionine = 2'-O-methylcytidine(1402) in 16S rRNA + S-adenosyl-L-homocysteine + H(+)</text>
        <dbReference type="Rhea" id="RHEA:42924"/>
        <dbReference type="Rhea" id="RHEA-COMP:10285"/>
        <dbReference type="Rhea" id="RHEA-COMP:10286"/>
        <dbReference type="ChEBI" id="CHEBI:15378"/>
        <dbReference type="ChEBI" id="CHEBI:57856"/>
        <dbReference type="ChEBI" id="CHEBI:59789"/>
        <dbReference type="ChEBI" id="CHEBI:74495"/>
        <dbReference type="ChEBI" id="CHEBI:82748"/>
        <dbReference type="EC" id="2.1.1.198"/>
    </reaction>
</comment>
<dbReference type="InterPro" id="IPR008189">
    <property type="entry name" value="rRNA_ssu_MeTfrase_I"/>
</dbReference>
<dbReference type="SUPFAM" id="SSF53790">
    <property type="entry name" value="Tetrapyrrole methylase"/>
    <property type="match status" value="1"/>
</dbReference>
<dbReference type="PIRSF" id="PIRSF005917">
    <property type="entry name" value="MTase_YraL"/>
    <property type="match status" value="1"/>
</dbReference>